<dbReference type="InterPro" id="IPR001012">
    <property type="entry name" value="UBX_dom"/>
</dbReference>
<dbReference type="SUPFAM" id="SSF52833">
    <property type="entry name" value="Thioredoxin-like"/>
    <property type="match status" value="1"/>
</dbReference>
<dbReference type="Gene3D" id="3.10.20.90">
    <property type="entry name" value="Phosphatidylinositol 3-kinase Catalytic Subunit, Chain A, domain 1"/>
    <property type="match status" value="1"/>
</dbReference>
<dbReference type="InterPro" id="IPR006577">
    <property type="entry name" value="UAS"/>
</dbReference>
<dbReference type="InterPro" id="IPR050730">
    <property type="entry name" value="UBX_domain-protein"/>
</dbReference>
<accession>A0A183STY4</accession>
<organism evidence="6">
    <name type="scientific">Schistocephalus solidus</name>
    <name type="common">Tapeworm</name>
    <dbReference type="NCBI Taxonomy" id="70667"/>
    <lineage>
        <taxon>Eukaryota</taxon>
        <taxon>Metazoa</taxon>
        <taxon>Spiralia</taxon>
        <taxon>Lophotrochozoa</taxon>
        <taxon>Platyhelminthes</taxon>
        <taxon>Cestoda</taxon>
        <taxon>Eucestoda</taxon>
        <taxon>Diphyllobothriidea</taxon>
        <taxon>Diphyllobothriidae</taxon>
        <taxon>Schistocephalus</taxon>
    </lineage>
</organism>
<dbReference type="STRING" id="70667.A0A183STY4"/>
<dbReference type="GO" id="GO:0036503">
    <property type="term" value="P:ERAD pathway"/>
    <property type="evidence" value="ECO:0007669"/>
    <property type="project" value="TreeGrafter"/>
</dbReference>
<dbReference type="SUPFAM" id="SSF54236">
    <property type="entry name" value="Ubiquitin-like"/>
    <property type="match status" value="1"/>
</dbReference>
<dbReference type="SMART" id="SM00594">
    <property type="entry name" value="UAS"/>
    <property type="match status" value="1"/>
</dbReference>
<dbReference type="WBParaSite" id="SSLN_0000797201-mRNA-1">
    <property type="protein sequence ID" value="SSLN_0000797201-mRNA-1"/>
    <property type="gene ID" value="SSLN_0000797201"/>
</dbReference>
<feature type="compositionally biased region" description="Basic residues" evidence="2">
    <location>
        <begin position="264"/>
        <end position="273"/>
    </location>
</feature>
<protein>
    <submittedName>
        <fullName evidence="6">UBX domain-containing protein</fullName>
    </submittedName>
</protein>
<evidence type="ECO:0000256" key="1">
    <source>
        <dbReference type="ARBA" id="ARBA00023054"/>
    </source>
</evidence>
<reference evidence="4 5" key="2">
    <citation type="submission" date="2018-11" db="EMBL/GenBank/DDBJ databases">
        <authorList>
            <consortium name="Pathogen Informatics"/>
        </authorList>
    </citation>
    <scope>NUCLEOTIDE SEQUENCE [LARGE SCALE GENOMIC DNA]</scope>
    <source>
        <strain evidence="4 5">NST_G2</strain>
    </source>
</reference>
<evidence type="ECO:0000256" key="2">
    <source>
        <dbReference type="SAM" id="MobiDB-lite"/>
    </source>
</evidence>
<dbReference type="AlphaFoldDB" id="A0A183STY4"/>
<dbReference type="Gene3D" id="3.40.30.10">
    <property type="entry name" value="Glutaredoxin"/>
    <property type="match status" value="1"/>
</dbReference>
<feature type="region of interest" description="Disordered" evidence="2">
    <location>
        <begin position="357"/>
        <end position="378"/>
    </location>
</feature>
<reference evidence="6" key="1">
    <citation type="submission" date="2016-06" db="UniProtKB">
        <authorList>
            <consortium name="WormBaseParasite"/>
        </authorList>
    </citation>
    <scope>IDENTIFICATION</scope>
</reference>
<keyword evidence="1" id="KW-0175">Coiled coil</keyword>
<dbReference type="Proteomes" id="UP000275846">
    <property type="component" value="Unassembled WGS sequence"/>
</dbReference>
<dbReference type="GO" id="GO:0005783">
    <property type="term" value="C:endoplasmic reticulum"/>
    <property type="evidence" value="ECO:0007669"/>
    <property type="project" value="TreeGrafter"/>
</dbReference>
<dbReference type="PANTHER" id="PTHR23322:SF1">
    <property type="entry name" value="FAS-ASSOCIATED FACTOR 2"/>
    <property type="match status" value="1"/>
</dbReference>
<dbReference type="InterPro" id="IPR029071">
    <property type="entry name" value="Ubiquitin-like_domsf"/>
</dbReference>
<dbReference type="PANTHER" id="PTHR23322">
    <property type="entry name" value="FAS-ASSOCIATED PROTEIN"/>
    <property type="match status" value="1"/>
</dbReference>
<sequence length="395" mass="44340">MASVGAEDARDAPYDVSALSEAKRLVTDPLGDVRNFIDTFKQTYAPVSEDSISTDTIERNTTPPFFEGTYAQALQEAKRSLRFLIVYLHCGSHEDTEEFCRQTLQHPITLAFLNDTQQCIFWACDINSPEGYRTSQIFREHSYPFVGVIGLSVNRAHSSSSYGPPSRMALLGRIEGLVSATDFVEQLSNIINNNQTALLAARAEREERDFTNRLRREQDEAYAASLAADRAKDAERTAALEAEAARAREAADAEARRQQLEVARRRRQQRWHRSLPQQPPQGTPGTVKLSTKLPNGNRAERIFSTQDSVKHLYYFIISQEGAPKNFDIEANFPKRILDCRPADESDIEDYLSTDVSGDANVSKSDDWTPKTGDPPSFEALNLTNPELLFVLDRDA</sequence>
<feature type="region of interest" description="Disordered" evidence="2">
    <location>
        <begin position="250"/>
        <end position="298"/>
    </location>
</feature>
<feature type="domain" description="UBX" evidence="3">
    <location>
        <begin position="282"/>
        <end position="351"/>
    </location>
</feature>
<dbReference type="InterPro" id="IPR036249">
    <property type="entry name" value="Thioredoxin-like_sf"/>
</dbReference>
<evidence type="ECO:0000313" key="5">
    <source>
        <dbReference type="Proteomes" id="UP000275846"/>
    </source>
</evidence>
<dbReference type="GO" id="GO:0043130">
    <property type="term" value="F:ubiquitin binding"/>
    <property type="evidence" value="ECO:0007669"/>
    <property type="project" value="TreeGrafter"/>
</dbReference>
<evidence type="ECO:0000313" key="6">
    <source>
        <dbReference type="WBParaSite" id="SSLN_0000797201-mRNA-1"/>
    </source>
</evidence>
<proteinExistence type="predicted"/>
<evidence type="ECO:0000313" key="4">
    <source>
        <dbReference type="EMBL" id="VDL94067.1"/>
    </source>
</evidence>
<name>A0A183STY4_SCHSO</name>
<dbReference type="OrthoDB" id="1026733at2759"/>
<gene>
    <name evidence="4" type="ORF">SSLN_LOCUS7682</name>
</gene>
<dbReference type="PROSITE" id="PS50033">
    <property type="entry name" value="UBX"/>
    <property type="match status" value="1"/>
</dbReference>
<dbReference type="Pfam" id="PF00789">
    <property type="entry name" value="UBX"/>
    <property type="match status" value="1"/>
</dbReference>
<keyword evidence="5" id="KW-1185">Reference proteome</keyword>
<evidence type="ECO:0000259" key="3">
    <source>
        <dbReference type="PROSITE" id="PS50033"/>
    </source>
</evidence>
<feature type="compositionally biased region" description="Basic and acidic residues" evidence="2">
    <location>
        <begin position="250"/>
        <end position="263"/>
    </location>
</feature>
<dbReference type="EMBL" id="UYSU01034259">
    <property type="protein sequence ID" value="VDL94067.1"/>
    <property type="molecule type" value="Genomic_DNA"/>
</dbReference>